<dbReference type="PANTHER" id="PTHR33908:SF11">
    <property type="entry name" value="MEMBRANE PROTEIN"/>
    <property type="match status" value="1"/>
</dbReference>
<feature type="transmembrane region" description="Helical" evidence="8">
    <location>
        <begin position="343"/>
        <end position="366"/>
    </location>
</feature>
<evidence type="ECO:0000256" key="7">
    <source>
        <dbReference type="ARBA" id="ARBA00023136"/>
    </source>
</evidence>
<evidence type="ECO:0000313" key="9">
    <source>
        <dbReference type="EMBL" id="QIZ69552.1"/>
    </source>
</evidence>
<accession>A0A6H1TSI0</accession>
<dbReference type="InterPro" id="IPR050297">
    <property type="entry name" value="LipidA_mod_glycosyltrf_83"/>
</dbReference>
<keyword evidence="5 8" id="KW-0812">Transmembrane</keyword>
<evidence type="ECO:0000256" key="6">
    <source>
        <dbReference type="ARBA" id="ARBA00022989"/>
    </source>
</evidence>
<evidence type="ECO:0000313" key="10">
    <source>
        <dbReference type="Proteomes" id="UP000500857"/>
    </source>
</evidence>
<evidence type="ECO:0000256" key="8">
    <source>
        <dbReference type="SAM" id="Phobius"/>
    </source>
</evidence>
<feature type="transmembrane region" description="Helical" evidence="8">
    <location>
        <begin position="202"/>
        <end position="227"/>
    </location>
</feature>
<dbReference type="AlphaFoldDB" id="A0A6H1TSI0"/>
<evidence type="ECO:0000256" key="2">
    <source>
        <dbReference type="ARBA" id="ARBA00022475"/>
    </source>
</evidence>
<dbReference type="RefSeq" id="WP_168567709.1">
    <property type="nucleotide sequence ID" value="NZ_CP051167.1"/>
</dbReference>
<keyword evidence="3" id="KW-0328">Glycosyltransferase</keyword>
<dbReference type="PANTHER" id="PTHR33908">
    <property type="entry name" value="MANNOSYLTRANSFERASE YKCB-RELATED"/>
    <property type="match status" value="1"/>
</dbReference>
<feature type="transmembrane region" description="Helical" evidence="8">
    <location>
        <begin position="239"/>
        <end position="261"/>
    </location>
</feature>
<feature type="transmembrane region" description="Helical" evidence="8">
    <location>
        <begin position="135"/>
        <end position="153"/>
    </location>
</feature>
<keyword evidence="7 8" id="KW-0472">Membrane</keyword>
<dbReference type="KEGG" id="oxy:HCG48_02265"/>
<evidence type="ECO:0000256" key="3">
    <source>
        <dbReference type="ARBA" id="ARBA00022676"/>
    </source>
</evidence>
<feature type="transmembrane region" description="Helical" evidence="8">
    <location>
        <begin position="308"/>
        <end position="331"/>
    </location>
</feature>
<keyword evidence="2" id="KW-1003">Cell membrane</keyword>
<keyword evidence="6 8" id="KW-1133">Transmembrane helix</keyword>
<keyword evidence="4" id="KW-0808">Transferase</keyword>
<feature type="transmembrane region" description="Helical" evidence="8">
    <location>
        <begin position="407"/>
        <end position="429"/>
    </location>
</feature>
<feature type="transmembrane region" description="Helical" evidence="8">
    <location>
        <begin position="159"/>
        <end position="181"/>
    </location>
</feature>
<protein>
    <submittedName>
        <fullName evidence="9">Uncharacterized protein</fullName>
    </submittedName>
</protein>
<evidence type="ECO:0000256" key="5">
    <source>
        <dbReference type="ARBA" id="ARBA00022692"/>
    </source>
</evidence>
<evidence type="ECO:0000256" key="4">
    <source>
        <dbReference type="ARBA" id="ARBA00022679"/>
    </source>
</evidence>
<organism evidence="9 10">
    <name type="scientific">Oxynema aestuarii AP17</name>
    <dbReference type="NCBI Taxonomy" id="2064643"/>
    <lineage>
        <taxon>Bacteria</taxon>
        <taxon>Bacillati</taxon>
        <taxon>Cyanobacteriota</taxon>
        <taxon>Cyanophyceae</taxon>
        <taxon>Oscillatoriophycideae</taxon>
        <taxon>Oscillatoriales</taxon>
        <taxon>Oscillatoriaceae</taxon>
        <taxon>Oxynema</taxon>
        <taxon>Oxynema aestuarii</taxon>
    </lineage>
</organism>
<reference evidence="9 10" key="1">
    <citation type="submission" date="2020-04" db="EMBL/GenBank/DDBJ databases">
        <authorList>
            <person name="Basu S."/>
            <person name="Maruthanayagam V."/>
            <person name="Chakraborty S."/>
            <person name="Pramanik A."/>
            <person name="Mukherjee J."/>
            <person name="Brink B."/>
        </authorList>
    </citation>
    <scope>NUCLEOTIDE SEQUENCE [LARGE SCALE GENOMIC DNA]</scope>
    <source>
        <strain evidence="9 10">AP17</strain>
    </source>
</reference>
<keyword evidence="10" id="KW-1185">Reference proteome</keyword>
<evidence type="ECO:0000256" key="1">
    <source>
        <dbReference type="ARBA" id="ARBA00004651"/>
    </source>
</evidence>
<dbReference type="GO" id="GO:0016763">
    <property type="term" value="F:pentosyltransferase activity"/>
    <property type="evidence" value="ECO:0007669"/>
    <property type="project" value="TreeGrafter"/>
</dbReference>
<dbReference type="GO" id="GO:0005886">
    <property type="term" value="C:plasma membrane"/>
    <property type="evidence" value="ECO:0007669"/>
    <property type="project" value="UniProtKB-SubCell"/>
</dbReference>
<sequence>MRSSRHYLSLTVILFLGALLRFLQLEAKPLWLDEIMTAIFSLGKSYQEIPLDIAFSPEVLSNIFSDRPPATCSQIAQTVATESTHPPLFFCLMHDWLKRVDGSLIWQLRSLPALFGVGAIAASYYLNRVAFSKQAGVMAAGVMAVSPFAVYLSQEARHYTLPMMAIALSLTALISTIHRLIQGKNFPIRLGLLWASCNTISLYIHYFSLLAIVAQVLTTIVILIWYYRTTVDRISRKAIALTGFCFALPFLAFLPWLPTLYGHFNRSETDWFQPFQPSWIDSINPIFQTLAGWTVMVVAFPVENQPLPLAIPAAILMLLFIGALLWFLSGTIRQLAIQTSTQVSTVILLLFTAIVLLEYFTIVYGLGKDITSAVRYHFIYYPSICALIGAGLWYGSPRALLPLHKRVSALSVFTVGALSSVFVLSNLAFQKPYDPQGVAKIMNLEPSRSLAMVVGYENYQEVALGLSFALELSRQRAEEGGGKDRTQFAFLSRSPHYQNGWQSLAELENLGELPLNLWVVAPGLRQREYPPELAIASGKSCALDPAQYYRLGIPYQLYRCRE</sequence>
<dbReference type="EMBL" id="CP051167">
    <property type="protein sequence ID" value="QIZ69552.1"/>
    <property type="molecule type" value="Genomic_DNA"/>
</dbReference>
<comment type="subcellular location">
    <subcellularLocation>
        <location evidence="1">Cell membrane</location>
        <topology evidence="1">Multi-pass membrane protein</topology>
    </subcellularLocation>
</comment>
<feature type="transmembrane region" description="Helical" evidence="8">
    <location>
        <begin position="282"/>
        <end position="302"/>
    </location>
</feature>
<name>A0A6H1TSI0_9CYAN</name>
<feature type="transmembrane region" description="Helical" evidence="8">
    <location>
        <begin position="378"/>
        <end position="395"/>
    </location>
</feature>
<dbReference type="GO" id="GO:0009103">
    <property type="term" value="P:lipopolysaccharide biosynthetic process"/>
    <property type="evidence" value="ECO:0007669"/>
    <property type="project" value="UniProtKB-ARBA"/>
</dbReference>
<dbReference type="Proteomes" id="UP000500857">
    <property type="component" value="Chromosome"/>
</dbReference>
<gene>
    <name evidence="9" type="ORF">HCG48_02265</name>
</gene>
<proteinExistence type="predicted"/>